<reference evidence="2 3" key="1">
    <citation type="submission" date="2024-07" db="EMBL/GenBank/DDBJ databases">
        <authorList>
            <person name="Thanompreechachai J."/>
            <person name="Duangmal K."/>
        </authorList>
    </citation>
    <scope>NUCLEOTIDE SEQUENCE [LARGE SCALE GENOMIC DNA]</scope>
    <source>
        <strain evidence="2 3">LSe6-4</strain>
    </source>
</reference>
<accession>A0ABV4GXE7</accession>
<feature type="compositionally biased region" description="Basic and acidic residues" evidence="1">
    <location>
        <begin position="1"/>
        <end position="13"/>
    </location>
</feature>
<feature type="region of interest" description="Disordered" evidence="1">
    <location>
        <begin position="1"/>
        <end position="62"/>
    </location>
</feature>
<dbReference type="RefSeq" id="WP_370440215.1">
    <property type="nucleotide sequence ID" value="NZ_JBGFTU010000004.1"/>
</dbReference>
<keyword evidence="3" id="KW-1185">Reference proteome</keyword>
<evidence type="ECO:0008006" key="4">
    <source>
        <dbReference type="Google" id="ProtNLM"/>
    </source>
</evidence>
<sequence length="288" mass="31711">MGVELGKGDREAPRGTTGQAPQPAPQVRTGATPARTTPPPAPYEKREPSVPEQQGENSRGLSPQAMGLFTAAWTAGWIVAFTQDLTALGLIMLFMQGAVFAYVKTNGLPWAGANREALRARRLERHRLRAQRHRPPAVETPAAPVLPDPVSTAERALAGAVVRAETSGGRMDADAVELVREVDRLLRPLLAQLRTREADPQVRHDLETLAGEHLPRTVDDYLVLPDDYAHEHRTAAGTTPADELRSQLLLLVEGCRQLRDAVLARDVDRQQQQSRFLEAKFRRSDLDL</sequence>
<protein>
    <recommendedName>
        <fullName evidence="4">DUF4129 domain-containing protein</fullName>
    </recommendedName>
</protein>
<comment type="caution">
    <text evidence="2">The sequence shown here is derived from an EMBL/GenBank/DDBJ whole genome shotgun (WGS) entry which is preliminary data.</text>
</comment>
<proteinExistence type="predicted"/>
<feature type="compositionally biased region" description="Polar residues" evidence="1">
    <location>
        <begin position="51"/>
        <end position="61"/>
    </location>
</feature>
<organism evidence="2 3">
    <name type="scientific">Kineococcus halophytocola</name>
    <dbReference type="NCBI Taxonomy" id="3234027"/>
    <lineage>
        <taxon>Bacteria</taxon>
        <taxon>Bacillati</taxon>
        <taxon>Actinomycetota</taxon>
        <taxon>Actinomycetes</taxon>
        <taxon>Kineosporiales</taxon>
        <taxon>Kineosporiaceae</taxon>
        <taxon>Kineococcus</taxon>
    </lineage>
</organism>
<gene>
    <name evidence="2" type="ORF">AB2L27_04175</name>
</gene>
<evidence type="ECO:0000313" key="3">
    <source>
        <dbReference type="Proteomes" id="UP001565927"/>
    </source>
</evidence>
<evidence type="ECO:0000313" key="2">
    <source>
        <dbReference type="EMBL" id="MEZ0163961.1"/>
    </source>
</evidence>
<name>A0ABV4GXE7_9ACTN</name>
<dbReference type="Proteomes" id="UP001565927">
    <property type="component" value="Unassembled WGS sequence"/>
</dbReference>
<dbReference type="EMBL" id="JBGFTU010000004">
    <property type="protein sequence ID" value="MEZ0163961.1"/>
    <property type="molecule type" value="Genomic_DNA"/>
</dbReference>
<evidence type="ECO:0000256" key="1">
    <source>
        <dbReference type="SAM" id="MobiDB-lite"/>
    </source>
</evidence>